<dbReference type="PROSITE" id="PS51257">
    <property type="entry name" value="PROKAR_LIPOPROTEIN"/>
    <property type="match status" value="1"/>
</dbReference>
<feature type="chain" id="PRO_5045409487" evidence="5">
    <location>
        <begin position="22"/>
        <end position="557"/>
    </location>
</feature>
<name>A0ABT9YVZ3_9BACI</name>
<dbReference type="Proteomes" id="UP001232245">
    <property type="component" value="Unassembled WGS sequence"/>
</dbReference>
<dbReference type="Pfam" id="PF00496">
    <property type="entry name" value="SBP_bac_5"/>
    <property type="match status" value="1"/>
</dbReference>
<proteinExistence type="inferred from homology"/>
<dbReference type="CDD" id="cd08504">
    <property type="entry name" value="PBP2_OppA"/>
    <property type="match status" value="1"/>
</dbReference>
<comment type="subcellular location">
    <subcellularLocation>
        <location evidence="1">Cell envelope</location>
    </subcellularLocation>
</comment>
<keyword evidence="3" id="KW-0813">Transport</keyword>
<comment type="similarity">
    <text evidence="2">Belongs to the bacterial solute-binding protein 5 family.</text>
</comment>
<evidence type="ECO:0000256" key="1">
    <source>
        <dbReference type="ARBA" id="ARBA00004196"/>
    </source>
</evidence>
<dbReference type="PANTHER" id="PTHR30290">
    <property type="entry name" value="PERIPLASMIC BINDING COMPONENT OF ABC TRANSPORTER"/>
    <property type="match status" value="1"/>
</dbReference>
<feature type="signal peptide" evidence="5">
    <location>
        <begin position="1"/>
        <end position="21"/>
    </location>
</feature>
<accession>A0ABT9YVZ3</accession>
<dbReference type="InterPro" id="IPR039424">
    <property type="entry name" value="SBP_5"/>
</dbReference>
<organism evidence="7 8">
    <name type="scientific">Metabacillus niabensis</name>
    <dbReference type="NCBI Taxonomy" id="324854"/>
    <lineage>
        <taxon>Bacteria</taxon>
        <taxon>Bacillati</taxon>
        <taxon>Bacillota</taxon>
        <taxon>Bacilli</taxon>
        <taxon>Bacillales</taxon>
        <taxon>Bacillaceae</taxon>
        <taxon>Metabacillus</taxon>
    </lineage>
</organism>
<dbReference type="RefSeq" id="WP_095300792.1">
    <property type="nucleotide sequence ID" value="NZ_CADEPK010000250.1"/>
</dbReference>
<evidence type="ECO:0000313" key="8">
    <source>
        <dbReference type="Proteomes" id="UP001232245"/>
    </source>
</evidence>
<evidence type="ECO:0000313" key="7">
    <source>
        <dbReference type="EMBL" id="MDQ0224161.1"/>
    </source>
</evidence>
<evidence type="ECO:0000256" key="2">
    <source>
        <dbReference type="ARBA" id="ARBA00005695"/>
    </source>
</evidence>
<evidence type="ECO:0000259" key="6">
    <source>
        <dbReference type="Pfam" id="PF00496"/>
    </source>
</evidence>
<dbReference type="InterPro" id="IPR030678">
    <property type="entry name" value="Peptide/Ni-bd"/>
</dbReference>
<feature type="domain" description="Solute-binding protein family 5" evidence="6">
    <location>
        <begin position="83"/>
        <end position="476"/>
    </location>
</feature>
<dbReference type="Gene3D" id="3.10.105.10">
    <property type="entry name" value="Dipeptide-binding Protein, Domain 3"/>
    <property type="match status" value="1"/>
</dbReference>
<gene>
    <name evidence="7" type="ORF">J2S02_000483</name>
</gene>
<evidence type="ECO:0000256" key="5">
    <source>
        <dbReference type="SAM" id="SignalP"/>
    </source>
</evidence>
<dbReference type="Gene3D" id="3.90.76.10">
    <property type="entry name" value="Dipeptide-binding Protein, Domain 1"/>
    <property type="match status" value="1"/>
</dbReference>
<comment type="caution">
    <text evidence="7">The sequence shown here is derived from an EMBL/GenBank/DDBJ whole genome shotgun (WGS) entry which is preliminary data.</text>
</comment>
<evidence type="ECO:0000256" key="3">
    <source>
        <dbReference type="ARBA" id="ARBA00022448"/>
    </source>
</evidence>
<dbReference type="PIRSF" id="PIRSF002741">
    <property type="entry name" value="MppA"/>
    <property type="match status" value="1"/>
</dbReference>
<evidence type="ECO:0000256" key="4">
    <source>
        <dbReference type="ARBA" id="ARBA00022729"/>
    </source>
</evidence>
<reference evidence="7 8" key="1">
    <citation type="submission" date="2023-07" db="EMBL/GenBank/DDBJ databases">
        <title>Genomic Encyclopedia of Type Strains, Phase IV (KMG-IV): sequencing the most valuable type-strain genomes for metagenomic binning, comparative biology and taxonomic classification.</title>
        <authorList>
            <person name="Goeker M."/>
        </authorList>
    </citation>
    <scope>NUCLEOTIDE SEQUENCE [LARGE SCALE GENOMIC DNA]</scope>
    <source>
        <strain evidence="7 8">DSM 17723</strain>
    </source>
</reference>
<dbReference type="Gene3D" id="3.40.190.10">
    <property type="entry name" value="Periplasmic binding protein-like II"/>
    <property type="match status" value="1"/>
</dbReference>
<dbReference type="InterPro" id="IPR000914">
    <property type="entry name" value="SBP_5_dom"/>
</dbReference>
<dbReference type="PANTHER" id="PTHR30290:SF10">
    <property type="entry name" value="PERIPLASMIC OLIGOPEPTIDE-BINDING PROTEIN-RELATED"/>
    <property type="match status" value="1"/>
</dbReference>
<dbReference type="EMBL" id="JAUSTZ010000001">
    <property type="protein sequence ID" value="MDQ0224161.1"/>
    <property type="molecule type" value="Genomic_DNA"/>
</dbReference>
<keyword evidence="4 5" id="KW-0732">Signal</keyword>
<sequence length="557" mass="62294">MKKSKFFLLLALTLVLSSFLAACGGGSDEKETGTTDKEAKQEIKALESAKIPSMDSVMAQDTVSFSTLNNVNEGLYRLDQNQEVVPGMADGDPEISEDGTVYTFKLRDAKWSNGDPVTAHDFVFAWKRAIDPANASPYGPYMMDGKIKGAAEISAAAAAKKEYNLDTLGVKAIDDKTLEVTLERPIPYFKSLMAFPTFYPQNQKFVEEQGENYAKTGENLVYNGPFTLEWGGSTEASWKYKKNENYWDADTVKLEEVQWNVIQEPSTAANLFDTGEADITPKLSSDIVPQYEGDERLVNWLEPTIFWLKMNQKENKALQNPDIRKAIAQAINKEDFVNGVLNNGSIVANYAVPQEFVHDESGKDFREINGNELLPYNVDAAKESWEKGLAAIGTDKVEVRYLTDDTESAKKTAEYIKEQLESNLPGISVVVESVPFSVRLDRENTQDYDLQMAGWGPDYLDPMTFSDLWLTGGGNNKMSYSNPKYDKLVKDAQTTLAQKPAERYQALAEAEKVLLEEDAAIAPIYQRSSNILVSEKVENFTYHLVGPEYSYKWTSVK</sequence>
<protein>
    <submittedName>
        <fullName evidence="7">Oligopeptide transport system substrate-binding protein</fullName>
    </submittedName>
</protein>
<keyword evidence="8" id="KW-1185">Reference proteome</keyword>
<dbReference type="SUPFAM" id="SSF53850">
    <property type="entry name" value="Periplasmic binding protein-like II"/>
    <property type="match status" value="1"/>
</dbReference>